<dbReference type="SUPFAM" id="SSF57850">
    <property type="entry name" value="RING/U-box"/>
    <property type="match status" value="1"/>
</dbReference>
<dbReference type="Pfam" id="PF13639">
    <property type="entry name" value="zf-RING_2"/>
    <property type="match status" value="1"/>
</dbReference>
<dbReference type="SMART" id="SM00744">
    <property type="entry name" value="RINGv"/>
    <property type="match status" value="1"/>
</dbReference>
<evidence type="ECO:0000313" key="17">
    <source>
        <dbReference type="Proteomes" id="UP001178507"/>
    </source>
</evidence>
<evidence type="ECO:0000313" key="16">
    <source>
        <dbReference type="EMBL" id="CAJ1403140.1"/>
    </source>
</evidence>
<dbReference type="InterPro" id="IPR013083">
    <property type="entry name" value="Znf_RING/FYVE/PHD"/>
</dbReference>
<keyword evidence="5 14" id="KW-0812">Transmembrane</keyword>
<dbReference type="GO" id="GO:0061630">
    <property type="term" value="F:ubiquitin protein ligase activity"/>
    <property type="evidence" value="ECO:0007669"/>
    <property type="project" value="UniProtKB-EC"/>
</dbReference>
<keyword evidence="6" id="KW-0479">Metal-binding</keyword>
<evidence type="ECO:0000259" key="15">
    <source>
        <dbReference type="PROSITE" id="PS50089"/>
    </source>
</evidence>
<evidence type="ECO:0000256" key="9">
    <source>
        <dbReference type="ARBA" id="ARBA00022833"/>
    </source>
</evidence>
<gene>
    <name evidence="16" type="ORF">EVOR1521_LOCUS25881</name>
</gene>
<accession>A0AA36JD52</accession>
<feature type="transmembrane region" description="Helical" evidence="14">
    <location>
        <begin position="218"/>
        <end position="237"/>
    </location>
</feature>
<proteinExistence type="predicted"/>
<keyword evidence="11 14" id="KW-0472">Membrane</keyword>
<evidence type="ECO:0000256" key="14">
    <source>
        <dbReference type="SAM" id="Phobius"/>
    </source>
</evidence>
<keyword evidence="4" id="KW-0808">Transferase</keyword>
<evidence type="ECO:0000256" key="10">
    <source>
        <dbReference type="ARBA" id="ARBA00022989"/>
    </source>
</evidence>
<evidence type="ECO:0000256" key="13">
    <source>
        <dbReference type="SAM" id="MobiDB-lite"/>
    </source>
</evidence>
<feature type="transmembrane region" description="Helical" evidence="14">
    <location>
        <begin position="276"/>
        <end position="298"/>
    </location>
</feature>
<dbReference type="PANTHER" id="PTHR45977">
    <property type="entry name" value="TARGET OF ERK KINASE MPK-1"/>
    <property type="match status" value="1"/>
</dbReference>
<evidence type="ECO:0000256" key="5">
    <source>
        <dbReference type="ARBA" id="ARBA00022692"/>
    </source>
</evidence>
<dbReference type="PROSITE" id="PS50089">
    <property type="entry name" value="ZF_RING_2"/>
    <property type="match status" value="1"/>
</dbReference>
<evidence type="ECO:0000256" key="4">
    <source>
        <dbReference type="ARBA" id="ARBA00022679"/>
    </source>
</evidence>
<name>A0AA36JD52_9DINO</name>
<comment type="caution">
    <text evidence="16">The sequence shown here is derived from an EMBL/GenBank/DDBJ whole genome shotgun (WGS) entry which is preliminary data.</text>
</comment>
<dbReference type="AlphaFoldDB" id="A0AA36JD52"/>
<dbReference type="InterPro" id="IPR001841">
    <property type="entry name" value="Znf_RING"/>
</dbReference>
<dbReference type="EC" id="2.3.2.27" evidence="3"/>
<evidence type="ECO:0000256" key="3">
    <source>
        <dbReference type="ARBA" id="ARBA00012483"/>
    </source>
</evidence>
<evidence type="ECO:0000256" key="6">
    <source>
        <dbReference type="ARBA" id="ARBA00022723"/>
    </source>
</evidence>
<organism evidence="16 17">
    <name type="scientific">Effrenium voratum</name>
    <dbReference type="NCBI Taxonomy" id="2562239"/>
    <lineage>
        <taxon>Eukaryota</taxon>
        <taxon>Sar</taxon>
        <taxon>Alveolata</taxon>
        <taxon>Dinophyceae</taxon>
        <taxon>Suessiales</taxon>
        <taxon>Symbiodiniaceae</taxon>
        <taxon>Effrenium</taxon>
    </lineage>
</organism>
<keyword evidence="8" id="KW-0833">Ubl conjugation pathway</keyword>
<dbReference type="InterPro" id="IPR011016">
    <property type="entry name" value="Znf_RING-CH"/>
</dbReference>
<dbReference type="SMART" id="SM00184">
    <property type="entry name" value="RING"/>
    <property type="match status" value="1"/>
</dbReference>
<keyword evidence="9" id="KW-0862">Zinc</keyword>
<keyword evidence="7 12" id="KW-0863">Zinc-finger</keyword>
<dbReference type="EMBL" id="CAUJNA010003482">
    <property type="protein sequence ID" value="CAJ1403140.1"/>
    <property type="molecule type" value="Genomic_DNA"/>
</dbReference>
<dbReference type="Proteomes" id="UP001178507">
    <property type="component" value="Unassembled WGS sequence"/>
</dbReference>
<reference evidence="16" key="1">
    <citation type="submission" date="2023-08" db="EMBL/GenBank/DDBJ databases">
        <authorList>
            <person name="Chen Y."/>
            <person name="Shah S."/>
            <person name="Dougan E. K."/>
            <person name="Thang M."/>
            <person name="Chan C."/>
        </authorList>
    </citation>
    <scope>NUCLEOTIDE SEQUENCE</scope>
</reference>
<dbReference type="GO" id="GO:0016567">
    <property type="term" value="P:protein ubiquitination"/>
    <property type="evidence" value="ECO:0007669"/>
    <property type="project" value="TreeGrafter"/>
</dbReference>
<evidence type="ECO:0000256" key="8">
    <source>
        <dbReference type="ARBA" id="ARBA00022786"/>
    </source>
</evidence>
<dbReference type="GO" id="GO:0008270">
    <property type="term" value="F:zinc ion binding"/>
    <property type="evidence" value="ECO:0007669"/>
    <property type="project" value="UniProtKB-KW"/>
</dbReference>
<feature type="transmembrane region" description="Helical" evidence="14">
    <location>
        <begin position="184"/>
        <end position="206"/>
    </location>
</feature>
<dbReference type="PANTHER" id="PTHR45977:SF4">
    <property type="entry name" value="RING-TYPE DOMAIN-CONTAINING PROTEIN"/>
    <property type="match status" value="1"/>
</dbReference>
<evidence type="ECO:0000256" key="12">
    <source>
        <dbReference type="PROSITE-ProRule" id="PRU00175"/>
    </source>
</evidence>
<dbReference type="Gene3D" id="3.30.40.10">
    <property type="entry name" value="Zinc/RING finger domain, C3HC4 (zinc finger)"/>
    <property type="match status" value="1"/>
</dbReference>
<comment type="catalytic activity">
    <reaction evidence="1">
        <text>S-ubiquitinyl-[E2 ubiquitin-conjugating enzyme]-L-cysteine + [acceptor protein]-L-lysine = [E2 ubiquitin-conjugating enzyme]-L-cysteine + N(6)-ubiquitinyl-[acceptor protein]-L-lysine.</text>
        <dbReference type="EC" id="2.3.2.27"/>
    </reaction>
</comment>
<dbReference type="GO" id="GO:0016020">
    <property type="term" value="C:membrane"/>
    <property type="evidence" value="ECO:0007669"/>
    <property type="project" value="UniProtKB-SubCell"/>
</dbReference>
<evidence type="ECO:0000256" key="7">
    <source>
        <dbReference type="ARBA" id="ARBA00022771"/>
    </source>
</evidence>
<evidence type="ECO:0000256" key="1">
    <source>
        <dbReference type="ARBA" id="ARBA00000900"/>
    </source>
</evidence>
<comment type="subcellular location">
    <subcellularLocation>
        <location evidence="2">Membrane</location>
        <topology evidence="2">Multi-pass membrane protein</topology>
    </subcellularLocation>
</comment>
<sequence length="379" mass="41748">MASPYQGDAYRAPDTSPLWQSGSSRVMYVAPDAGHPAPAPLVSSGSPPSLPIRQVGFAGDGAQRQEDTTDSEDSEEAPGNPSLVRRVSAQVMGWGAAARVGSRTRNLQELEERGMSRAEANAQVVAEHRNEVLFATYSKYIVCFGVFAMFLSVLILALASWHVAMFIQYHDVRCRGSLKLLTKIIISISLFDIVMGTRVCCVELDDLRLPRQWKCKDCCVLLLLAVMVVNIWIILWLSQASQNGDKADLRPYEELPPCQEAAPALYTATMAHGVGLIVYTLYLMVSFVGVGSMLEALLARGLLTSREAAPKGCLESSTVSPDAEQLEEDYECPICLEDVDEETAVMTKECHHIFHRTCLKHWLQVNSTCPLCRLSLARH</sequence>
<protein>
    <recommendedName>
        <fullName evidence="3">RING-type E3 ubiquitin transferase</fullName>
        <ecNumber evidence="3">2.3.2.27</ecNumber>
    </recommendedName>
</protein>
<feature type="domain" description="RING-type" evidence="15">
    <location>
        <begin position="332"/>
        <end position="373"/>
    </location>
</feature>
<evidence type="ECO:0000256" key="2">
    <source>
        <dbReference type="ARBA" id="ARBA00004141"/>
    </source>
</evidence>
<keyword evidence="10 14" id="KW-1133">Transmembrane helix</keyword>
<feature type="transmembrane region" description="Helical" evidence="14">
    <location>
        <begin position="140"/>
        <end position="164"/>
    </location>
</feature>
<evidence type="ECO:0000256" key="11">
    <source>
        <dbReference type="ARBA" id="ARBA00023136"/>
    </source>
</evidence>
<dbReference type="GO" id="GO:0006511">
    <property type="term" value="P:ubiquitin-dependent protein catabolic process"/>
    <property type="evidence" value="ECO:0007669"/>
    <property type="project" value="TreeGrafter"/>
</dbReference>
<feature type="region of interest" description="Disordered" evidence="13">
    <location>
        <begin position="1"/>
        <end position="82"/>
    </location>
</feature>
<keyword evidence="17" id="KW-1185">Reference proteome</keyword>